<dbReference type="Gene3D" id="3.20.20.80">
    <property type="entry name" value="Glycosidases"/>
    <property type="match status" value="1"/>
</dbReference>
<dbReference type="Pfam" id="PF01120">
    <property type="entry name" value="Alpha_L_fucos"/>
    <property type="match status" value="1"/>
</dbReference>
<dbReference type="GO" id="GO:0005764">
    <property type="term" value="C:lysosome"/>
    <property type="evidence" value="ECO:0007669"/>
    <property type="project" value="TreeGrafter"/>
</dbReference>
<organism evidence="9 10">
    <name type="scientific">Cellulophaga baltica</name>
    <dbReference type="NCBI Taxonomy" id="76594"/>
    <lineage>
        <taxon>Bacteria</taxon>
        <taxon>Pseudomonadati</taxon>
        <taxon>Bacteroidota</taxon>
        <taxon>Flavobacteriia</taxon>
        <taxon>Flavobacteriales</taxon>
        <taxon>Flavobacteriaceae</taxon>
        <taxon>Cellulophaga</taxon>
    </lineage>
</organism>
<dbReference type="PRINTS" id="PR00741">
    <property type="entry name" value="GLHYDRLASE29"/>
</dbReference>
<evidence type="ECO:0000313" key="10">
    <source>
        <dbReference type="Proteomes" id="UP000182114"/>
    </source>
</evidence>
<protein>
    <recommendedName>
        <fullName evidence="3">alpha-L-fucosidase</fullName>
        <ecNumber evidence="3">3.2.1.51</ecNumber>
    </recommendedName>
</protein>
<dbReference type="Proteomes" id="UP000182114">
    <property type="component" value="Unassembled WGS sequence"/>
</dbReference>
<evidence type="ECO:0000256" key="3">
    <source>
        <dbReference type="ARBA" id="ARBA00012662"/>
    </source>
</evidence>
<evidence type="ECO:0000256" key="2">
    <source>
        <dbReference type="ARBA" id="ARBA00007951"/>
    </source>
</evidence>
<evidence type="ECO:0000256" key="4">
    <source>
        <dbReference type="ARBA" id="ARBA00022729"/>
    </source>
</evidence>
<dbReference type="GO" id="GO:0016139">
    <property type="term" value="P:glycoside catabolic process"/>
    <property type="evidence" value="ECO:0007669"/>
    <property type="project" value="TreeGrafter"/>
</dbReference>
<evidence type="ECO:0000256" key="5">
    <source>
        <dbReference type="ARBA" id="ARBA00022801"/>
    </source>
</evidence>
<dbReference type="PANTHER" id="PTHR10030:SF37">
    <property type="entry name" value="ALPHA-L-FUCOSIDASE-RELATED"/>
    <property type="match status" value="1"/>
</dbReference>
<dbReference type="RefSeq" id="WP_074537413.1">
    <property type="nucleotide sequence ID" value="NZ_FNBD01000002.1"/>
</dbReference>
<dbReference type="InterPro" id="IPR017853">
    <property type="entry name" value="GH"/>
</dbReference>
<feature type="site" description="May be important for catalysis" evidence="7">
    <location>
        <position position="245"/>
    </location>
</feature>
<proteinExistence type="inferred from homology"/>
<sequence>MNSKYIVVVLLFVCFSAFSQLKNKPELNEEFMDMGFGIFVHWSLDSQLGSVISHSLVGASDDYVNKYFNELPKTFYPDKFDADEWARLFKVAGAEYVVFTAKHHNGFCMWDTKTTDFNIMNTPYGKDIVGELITALRKYDLKVGIYFSPEDFSFIHKQGHLISRKGPMTQISANKELFEYDKTQVKELINNYGPVDVMFFDAFDAKPMAQFVHEINPDIVVTRGEMSTPEQSIPGGAMPGPWETCMTMGTQWQYKPTNETYKDGSELIEKLIEIRAKGGNFLMNIGPKPDGEIPIEQEERLREIALWMYVNEEGIKNVRPVPTIVKDGAMWFTKDKDENTAYVFITGQKDWFKGFRRNFLLKNIKSTKKTTISVLGQNDLVVEYWPENTPTSRFIQHKDLLEISISRAQRLYNDKVWPNPIVVKLTNIEFIKK</sequence>
<comment type="similarity">
    <text evidence="2">Belongs to the glycosyl hydrolase 29 family.</text>
</comment>
<dbReference type="AlphaFoldDB" id="A0A1G7E308"/>
<keyword evidence="5" id="KW-0378">Hydrolase</keyword>
<reference evidence="10" key="1">
    <citation type="submission" date="2016-10" db="EMBL/GenBank/DDBJ databases">
        <authorList>
            <person name="Varghese N."/>
            <person name="Submissions S."/>
        </authorList>
    </citation>
    <scope>NUCLEOTIDE SEQUENCE [LARGE SCALE GENOMIC DNA]</scope>
    <source>
        <strain evidence="10">DSM 24729</strain>
    </source>
</reference>
<dbReference type="InterPro" id="IPR000933">
    <property type="entry name" value="Glyco_hydro_29"/>
</dbReference>
<accession>A0A1G7E308</accession>
<comment type="function">
    <text evidence="1">Alpha-L-fucosidase is responsible for hydrolyzing the alpha-1,6-linked fucose joined to the reducing-end N-acetylglucosamine of the carbohydrate moieties of glycoproteins.</text>
</comment>
<feature type="domain" description="Glycoside hydrolase family 29 N-terminal" evidence="8">
    <location>
        <begin position="23"/>
        <end position="313"/>
    </location>
</feature>
<gene>
    <name evidence="9" type="ORF">SAMN04487992_10259</name>
</gene>
<evidence type="ECO:0000256" key="7">
    <source>
        <dbReference type="PIRSR" id="PIRSR001092-1"/>
    </source>
</evidence>
<evidence type="ECO:0000256" key="6">
    <source>
        <dbReference type="ARBA" id="ARBA00023295"/>
    </source>
</evidence>
<dbReference type="InterPro" id="IPR057739">
    <property type="entry name" value="Glyco_hydro_29_N"/>
</dbReference>
<dbReference type="EC" id="3.2.1.51" evidence="3"/>
<dbReference type="GO" id="GO:0006004">
    <property type="term" value="P:fucose metabolic process"/>
    <property type="evidence" value="ECO:0007669"/>
    <property type="project" value="InterPro"/>
</dbReference>
<dbReference type="PANTHER" id="PTHR10030">
    <property type="entry name" value="ALPHA-L-FUCOSIDASE"/>
    <property type="match status" value="1"/>
</dbReference>
<keyword evidence="6" id="KW-0326">Glycosidase</keyword>
<dbReference type="EMBL" id="FNBD01000002">
    <property type="protein sequence ID" value="SDE58088.1"/>
    <property type="molecule type" value="Genomic_DNA"/>
</dbReference>
<keyword evidence="4" id="KW-0732">Signal</keyword>
<keyword evidence="10" id="KW-1185">Reference proteome</keyword>
<dbReference type="PIRSF" id="PIRSF001092">
    <property type="entry name" value="Alpha-L-fucosidase"/>
    <property type="match status" value="1"/>
</dbReference>
<dbReference type="SMART" id="SM00812">
    <property type="entry name" value="Alpha_L_fucos"/>
    <property type="match status" value="1"/>
</dbReference>
<evidence type="ECO:0000256" key="1">
    <source>
        <dbReference type="ARBA" id="ARBA00004071"/>
    </source>
</evidence>
<dbReference type="SUPFAM" id="SSF51445">
    <property type="entry name" value="(Trans)glycosidases"/>
    <property type="match status" value="1"/>
</dbReference>
<name>A0A1G7E308_9FLAO</name>
<dbReference type="InterPro" id="IPR016286">
    <property type="entry name" value="FUC_metazoa-typ"/>
</dbReference>
<evidence type="ECO:0000313" key="9">
    <source>
        <dbReference type="EMBL" id="SDE58088.1"/>
    </source>
</evidence>
<evidence type="ECO:0000259" key="8">
    <source>
        <dbReference type="Pfam" id="PF01120"/>
    </source>
</evidence>
<dbReference type="GO" id="GO:0004560">
    <property type="term" value="F:alpha-L-fucosidase activity"/>
    <property type="evidence" value="ECO:0007669"/>
    <property type="project" value="InterPro"/>
</dbReference>